<feature type="transmembrane region" description="Helical" evidence="8">
    <location>
        <begin position="331"/>
        <end position="351"/>
    </location>
</feature>
<reference evidence="10 11" key="1">
    <citation type="submission" date="2020-08" db="EMBL/GenBank/DDBJ databases">
        <authorList>
            <person name="Liu C."/>
            <person name="Sun Q."/>
        </authorList>
    </citation>
    <scope>NUCLEOTIDE SEQUENCE [LARGE SCALE GENOMIC DNA]</scope>
    <source>
        <strain evidence="10 11">NSJ-59</strain>
    </source>
</reference>
<keyword evidence="3" id="KW-0813">Transport</keyword>
<sequence length="388" mass="40352">MVSFVMSDIGMLLLVIFVIGVAGYLIGHVTVNGVNLGTVGVFVAALVAGHFGVDIPSGITNVGLIIFIVGVGLSAGPSFIASLRKNGIKYSCLCLLTIGAGAAVCALIVAVFGVRPELTVGMMSGAFTTTPGMSAAREVVAASSDAVTYVVTGYGIIYPLAALFKVLFMQVYPKVVHADMAYERSLIQIKSLATPSELAKKAKRVLQVDPQGIFCLSAASVVGVVVGAFTIPLPHGAQFALGITGGPLIVSLLMGHFGHLGPFDMHVSKSILDPIKEIGLFLFYVGVGTQGGHSMVRIIMENGMTLVLIGMLLVVIPMIFGALFGTRILRLPLLNCLACNAASMTFTPAMAALAEKSQCDDVAAAYASTYPLALLTLVLTCQLLVTIL</sequence>
<feature type="domain" description="YidE/YbjL duplication" evidence="9">
    <location>
        <begin position="16"/>
        <end position="173"/>
    </location>
</feature>
<evidence type="ECO:0000256" key="7">
    <source>
        <dbReference type="ARBA" id="ARBA00023136"/>
    </source>
</evidence>
<feature type="transmembrane region" description="Helical" evidence="8">
    <location>
        <begin position="6"/>
        <end position="26"/>
    </location>
</feature>
<keyword evidence="4" id="KW-1003">Cell membrane</keyword>
<feature type="transmembrane region" description="Helical" evidence="8">
    <location>
        <begin position="363"/>
        <end position="385"/>
    </location>
</feature>
<feature type="transmembrane region" description="Helical" evidence="8">
    <location>
        <begin position="146"/>
        <end position="168"/>
    </location>
</feature>
<feature type="transmembrane region" description="Helical" evidence="8">
    <location>
        <begin position="92"/>
        <end position="114"/>
    </location>
</feature>
<accession>A0ABR6VHE6</accession>
<keyword evidence="7 8" id="KW-0472">Membrane</keyword>
<feature type="transmembrane region" description="Helical" evidence="8">
    <location>
        <begin position="306"/>
        <end position="324"/>
    </location>
</feature>
<evidence type="ECO:0000256" key="2">
    <source>
        <dbReference type="ARBA" id="ARBA00009854"/>
    </source>
</evidence>
<dbReference type="InterPro" id="IPR050144">
    <property type="entry name" value="AAE_transporter"/>
</dbReference>
<comment type="subcellular location">
    <subcellularLocation>
        <location evidence="1">Cell membrane</location>
        <topology evidence="1">Multi-pass membrane protein</topology>
    </subcellularLocation>
</comment>
<comment type="similarity">
    <text evidence="2">Belongs to the AAE transporter (TC 2.A.81) family.</text>
</comment>
<evidence type="ECO:0000256" key="5">
    <source>
        <dbReference type="ARBA" id="ARBA00022692"/>
    </source>
</evidence>
<feature type="transmembrane region" description="Helical" evidence="8">
    <location>
        <begin position="239"/>
        <end position="257"/>
    </location>
</feature>
<keyword evidence="11" id="KW-1185">Reference proteome</keyword>
<evidence type="ECO:0000256" key="1">
    <source>
        <dbReference type="ARBA" id="ARBA00004651"/>
    </source>
</evidence>
<dbReference type="PANTHER" id="PTHR30445">
    <property type="entry name" value="K(+)_H(+) ANTIPORTER SUBUNIT KHTT"/>
    <property type="match status" value="1"/>
</dbReference>
<feature type="transmembrane region" description="Helical" evidence="8">
    <location>
        <begin position="59"/>
        <end position="80"/>
    </location>
</feature>
<feature type="transmembrane region" description="Helical" evidence="8">
    <location>
        <begin position="213"/>
        <end position="233"/>
    </location>
</feature>
<evidence type="ECO:0000256" key="8">
    <source>
        <dbReference type="SAM" id="Phobius"/>
    </source>
</evidence>
<dbReference type="NCBIfam" id="TIGR01625">
    <property type="entry name" value="YidE_YbjL_dupl"/>
    <property type="match status" value="2"/>
</dbReference>
<proteinExistence type="inferred from homology"/>
<feature type="transmembrane region" description="Helical" evidence="8">
    <location>
        <begin position="278"/>
        <end position="300"/>
    </location>
</feature>
<gene>
    <name evidence="10" type="ORF">H8J70_05205</name>
</gene>
<keyword evidence="6 8" id="KW-1133">Transmembrane helix</keyword>
<evidence type="ECO:0000313" key="10">
    <source>
        <dbReference type="EMBL" id="MBC3536644.1"/>
    </source>
</evidence>
<keyword evidence="5 8" id="KW-0812">Transmembrane</keyword>
<feature type="transmembrane region" description="Helical" evidence="8">
    <location>
        <begin position="33"/>
        <end position="53"/>
    </location>
</feature>
<evidence type="ECO:0000256" key="3">
    <source>
        <dbReference type="ARBA" id="ARBA00022448"/>
    </source>
</evidence>
<evidence type="ECO:0000259" key="9">
    <source>
        <dbReference type="Pfam" id="PF06826"/>
    </source>
</evidence>
<protein>
    <submittedName>
        <fullName evidence="10">Permease</fullName>
    </submittedName>
</protein>
<organism evidence="10 11">
    <name type="scientific">Megasphaera hominis</name>
    <dbReference type="NCBI Taxonomy" id="159836"/>
    <lineage>
        <taxon>Bacteria</taxon>
        <taxon>Bacillati</taxon>
        <taxon>Bacillota</taxon>
        <taxon>Negativicutes</taxon>
        <taxon>Veillonellales</taxon>
        <taxon>Veillonellaceae</taxon>
        <taxon>Megasphaera</taxon>
    </lineage>
</organism>
<dbReference type="InterPro" id="IPR006512">
    <property type="entry name" value="YidE_YbjL"/>
</dbReference>
<dbReference type="EMBL" id="JACOGK010000011">
    <property type="protein sequence ID" value="MBC3536644.1"/>
    <property type="molecule type" value="Genomic_DNA"/>
</dbReference>
<dbReference type="PANTHER" id="PTHR30445:SF3">
    <property type="entry name" value="TRANSPORT PROTEIN YIDE-RELATED"/>
    <property type="match status" value="1"/>
</dbReference>
<evidence type="ECO:0000256" key="4">
    <source>
        <dbReference type="ARBA" id="ARBA00022475"/>
    </source>
</evidence>
<evidence type="ECO:0000256" key="6">
    <source>
        <dbReference type="ARBA" id="ARBA00022989"/>
    </source>
</evidence>
<name>A0ABR6VHE6_9FIRM</name>
<comment type="caution">
    <text evidence="10">The sequence shown here is derived from an EMBL/GenBank/DDBJ whole genome shotgun (WGS) entry which is preliminary data.</text>
</comment>
<dbReference type="Proteomes" id="UP000606870">
    <property type="component" value="Unassembled WGS sequence"/>
</dbReference>
<evidence type="ECO:0000313" key="11">
    <source>
        <dbReference type="Proteomes" id="UP000606870"/>
    </source>
</evidence>
<dbReference type="RefSeq" id="WP_186502799.1">
    <property type="nucleotide sequence ID" value="NZ_JACOGK010000011.1"/>
</dbReference>
<dbReference type="Pfam" id="PF06826">
    <property type="entry name" value="Asp-Al_Ex"/>
    <property type="match status" value="2"/>
</dbReference>
<feature type="domain" description="YidE/YbjL duplication" evidence="9">
    <location>
        <begin position="216"/>
        <end position="385"/>
    </location>
</feature>